<feature type="compositionally biased region" description="Low complexity" evidence="3">
    <location>
        <begin position="497"/>
        <end position="508"/>
    </location>
</feature>
<organism evidence="5 6">
    <name type="scientific">Owenia fusiformis</name>
    <name type="common">Polychaete worm</name>
    <dbReference type="NCBI Taxonomy" id="6347"/>
    <lineage>
        <taxon>Eukaryota</taxon>
        <taxon>Metazoa</taxon>
        <taxon>Spiralia</taxon>
        <taxon>Lophotrochozoa</taxon>
        <taxon>Annelida</taxon>
        <taxon>Polychaeta</taxon>
        <taxon>Sedentaria</taxon>
        <taxon>Canalipalpata</taxon>
        <taxon>Sabellida</taxon>
        <taxon>Oweniida</taxon>
        <taxon>Oweniidae</taxon>
        <taxon>Owenia</taxon>
    </lineage>
</organism>
<dbReference type="InterPro" id="IPR036028">
    <property type="entry name" value="SH3-like_dom_sf"/>
</dbReference>
<dbReference type="SUPFAM" id="SSF50044">
    <property type="entry name" value="SH3-domain"/>
    <property type="match status" value="1"/>
</dbReference>
<protein>
    <recommendedName>
        <fullName evidence="4">SH3 domain-containing protein</fullName>
    </recommendedName>
</protein>
<feature type="region of interest" description="Disordered" evidence="3">
    <location>
        <begin position="71"/>
        <end position="98"/>
    </location>
</feature>
<dbReference type="Proteomes" id="UP000749559">
    <property type="component" value="Unassembled WGS sequence"/>
</dbReference>
<evidence type="ECO:0000259" key="4">
    <source>
        <dbReference type="PROSITE" id="PS50002"/>
    </source>
</evidence>
<feature type="compositionally biased region" description="Polar residues" evidence="3">
    <location>
        <begin position="158"/>
        <end position="167"/>
    </location>
</feature>
<evidence type="ECO:0000313" key="5">
    <source>
        <dbReference type="EMBL" id="CAH1801378.1"/>
    </source>
</evidence>
<dbReference type="InterPro" id="IPR001452">
    <property type="entry name" value="SH3_domain"/>
</dbReference>
<sequence length="611" mass="68189">MATKRRNVAKAIVQHDFNPVESMEVAVSKHEMVKIIQEHNGWICVEKSNGQIGYIPVSFCKIIKRTLRNDASAKDTHASIDNTKDADTSNDSSNFEDNIEDSLNMYGIDKTIEKAKEYKIQRLKNEYREHLPRSTSRSTESRSRSVKRSNEHARRSKSLTSIGTSDNQIITRHSSATDLTNTALSTDDLNNDSTFNCSNKDLSIELSSCSSPTEIVQNAVFQLSPRTSSVKTVREVFPNAFGGKVPQNTDAPAPSSDTLPGKLLLCPKEQCTKETRRSTVDSEVNCVCDCHVLRKVKSIVGNDLDFIKDKIKNNLNLLENVNEDDLDRIHDSCHGNEKTLSSHHDDAKTQCKTCGSNDDNIHDPYSVDKKLLIGNNTSESLEDDNSGYYRNHISSNDSGYSEVMDSDTYSQLSDSNIGNDSLDNCSDQQIYETPTSQGGCYGDVNGCHGEHRDNSDISDESSEFDVANGPEYFIDDVCTDDYANAYSSESPNSYGGSQNPYNSESSYSYNRNVGQIRNTNNGPTSILTKPNKGGLMSHRGQEPQTGFYLKMDKNSGIVPATCNIKYGYKYDHDSTSYLGSGNDNQYDLRLPRRNKIKKRVHFEIDCNEYVI</sequence>
<feature type="region of interest" description="Disordered" evidence="3">
    <location>
        <begin position="513"/>
        <end position="540"/>
    </location>
</feature>
<evidence type="ECO:0000256" key="1">
    <source>
        <dbReference type="ARBA" id="ARBA00022443"/>
    </source>
</evidence>
<feature type="compositionally biased region" description="Basic and acidic residues" evidence="3">
    <location>
        <begin position="139"/>
        <end position="153"/>
    </location>
</feature>
<dbReference type="Gene3D" id="2.30.30.40">
    <property type="entry name" value="SH3 Domains"/>
    <property type="match status" value="1"/>
</dbReference>
<feature type="compositionally biased region" description="Polar residues" evidence="3">
    <location>
        <begin position="513"/>
        <end position="528"/>
    </location>
</feature>
<dbReference type="PROSITE" id="PS50002">
    <property type="entry name" value="SH3"/>
    <property type="match status" value="1"/>
</dbReference>
<dbReference type="CDD" id="cd00174">
    <property type="entry name" value="SH3"/>
    <property type="match status" value="1"/>
</dbReference>
<feature type="compositionally biased region" description="Basic and acidic residues" evidence="3">
    <location>
        <begin position="71"/>
        <end position="87"/>
    </location>
</feature>
<keyword evidence="1 2" id="KW-0728">SH3 domain</keyword>
<dbReference type="Pfam" id="PF00018">
    <property type="entry name" value="SH3_1"/>
    <property type="match status" value="1"/>
</dbReference>
<feature type="region of interest" description="Disordered" evidence="3">
    <location>
        <begin position="126"/>
        <end position="167"/>
    </location>
</feature>
<dbReference type="EMBL" id="CAIIXF020000012">
    <property type="protein sequence ID" value="CAH1801378.1"/>
    <property type="molecule type" value="Genomic_DNA"/>
</dbReference>
<accession>A0A8S4Q9Z1</accession>
<keyword evidence="6" id="KW-1185">Reference proteome</keyword>
<proteinExistence type="predicted"/>
<reference evidence="5" key="1">
    <citation type="submission" date="2022-03" db="EMBL/GenBank/DDBJ databases">
        <authorList>
            <person name="Martin C."/>
        </authorList>
    </citation>
    <scope>NUCLEOTIDE SEQUENCE</scope>
</reference>
<evidence type="ECO:0000256" key="3">
    <source>
        <dbReference type="SAM" id="MobiDB-lite"/>
    </source>
</evidence>
<feature type="region of interest" description="Disordered" evidence="3">
    <location>
        <begin position="489"/>
        <end position="508"/>
    </location>
</feature>
<evidence type="ECO:0000313" key="6">
    <source>
        <dbReference type="Proteomes" id="UP000749559"/>
    </source>
</evidence>
<gene>
    <name evidence="5" type="ORF">OFUS_LOCUS25173</name>
</gene>
<feature type="domain" description="SH3" evidence="4">
    <location>
        <begin position="6"/>
        <end position="65"/>
    </location>
</feature>
<comment type="caution">
    <text evidence="5">The sequence shown here is derived from an EMBL/GenBank/DDBJ whole genome shotgun (WGS) entry which is preliminary data.</text>
</comment>
<dbReference type="AlphaFoldDB" id="A0A8S4Q9Z1"/>
<name>A0A8S4Q9Z1_OWEFU</name>
<dbReference type="SMART" id="SM00326">
    <property type="entry name" value="SH3"/>
    <property type="match status" value="1"/>
</dbReference>
<evidence type="ECO:0000256" key="2">
    <source>
        <dbReference type="PROSITE-ProRule" id="PRU00192"/>
    </source>
</evidence>